<evidence type="ECO:0000313" key="2">
    <source>
        <dbReference type="EMBL" id="CAA6817733.1"/>
    </source>
</evidence>
<reference evidence="2" key="1">
    <citation type="submission" date="2020-01" db="EMBL/GenBank/DDBJ databases">
        <authorList>
            <person name="Meier V. D."/>
            <person name="Meier V D."/>
        </authorList>
    </citation>
    <scope>NUCLEOTIDE SEQUENCE</scope>
    <source>
        <strain evidence="2">HLG_WM_MAG_01</strain>
    </source>
</reference>
<dbReference type="Pfam" id="PF07963">
    <property type="entry name" value="N_methyl"/>
    <property type="match status" value="1"/>
</dbReference>
<dbReference type="EMBL" id="CACVAS010000105">
    <property type="protein sequence ID" value="CAA6817733.1"/>
    <property type="molecule type" value="Genomic_DNA"/>
</dbReference>
<accession>A0A6S6TPE2</accession>
<dbReference type="NCBIfam" id="TIGR02532">
    <property type="entry name" value="IV_pilin_GFxxxE"/>
    <property type="match status" value="1"/>
</dbReference>
<dbReference type="SUPFAM" id="SSF54523">
    <property type="entry name" value="Pili subunits"/>
    <property type="match status" value="1"/>
</dbReference>
<dbReference type="Gene3D" id="3.30.700.10">
    <property type="entry name" value="Glycoprotein, Type 4 Pilin"/>
    <property type="match status" value="1"/>
</dbReference>
<dbReference type="PANTHER" id="PTHR30093">
    <property type="entry name" value="GENERAL SECRETION PATHWAY PROTEIN G"/>
    <property type="match status" value="1"/>
</dbReference>
<protein>
    <submittedName>
        <fullName evidence="2">Uncharacterized protein</fullName>
    </submittedName>
</protein>
<keyword evidence="1" id="KW-0812">Transmembrane</keyword>
<name>A0A6S6TPE2_9BACT</name>
<feature type="transmembrane region" description="Helical" evidence="1">
    <location>
        <begin position="12"/>
        <end position="30"/>
    </location>
</feature>
<dbReference type="AlphaFoldDB" id="A0A6S6TPE2"/>
<proteinExistence type="predicted"/>
<sequence>MYNKNQKAFTMIELIFVIVIIGILAAVAIPKLNASRYDAKVLAVVLQAKQLLQDVHTFYTSQGKSAYVSNATKIGMVTSIPLHLDVACSKPRPEQRWYGKTMYLCEDGVPVLMITMTNDTSLAQQSIFYKAYSSITNQLIMELSRDTMFTTLTNPTEPDGTKKYIISGITVKR</sequence>
<organism evidence="2">
    <name type="scientific">uncultured Sulfurovum sp</name>
    <dbReference type="NCBI Taxonomy" id="269237"/>
    <lineage>
        <taxon>Bacteria</taxon>
        <taxon>Pseudomonadati</taxon>
        <taxon>Campylobacterota</taxon>
        <taxon>Epsilonproteobacteria</taxon>
        <taxon>Campylobacterales</taxon>
        <taxon>Sulfurovaceae</taxon>
        <taxon>Sulfurovum</taxon>
        <taxon>environmental samples</taxon>
    </lineage>
</organism>
<evidence type="ECO:0000256" key="1">
    <source>
        <dbReference type="SAM" id="Phobius"/>
    </source>
</evidence>
<keyword evidence="1" id="KW-1133">Transmembrane helix</keyword>
<gene>
    <name evidence="2" type="ORF">HELGO_WM4601</name>
</gene>
<keyword evidence="1" id="KW-0472">Membrane</keyword>
<dbReference type="InterPro" id="IPR012902">
    <property type="entry name" value="N_methyl_site"/>
</dbReference>
<dbReference type="InterPro" id="IPR045584">
    <property type="entry name" value="Pilin-like"/>
</dbReference>